<dbReference type="Pfam" id="PF04413">
    <property type="entry name" value="Glycos_transf_N"/>
    <property type="match status" value="1"/>
</dbReference>
<dbReference type="EC" id="2.4.99.12" evidence="3 10"/>
<evidence type="ECO:0000313" key="13">
    <source>
        <dbReference type="Proteomes" id="UP000078228"/>
    </source>
</evidence>
<dbReference type="GO" id="GO:0005886">
    <property type="term" value="C:plasma membrane"/>
    <property type="evidence" value="ECO:0007669"/>
    <property type="project" value="UniProtKB-SubCell"/>
</dbReference>
<dbReference type="InterPro" id="IPR039901">
    <property type="entry name" value="Kdotransferase"/>
</dbReference>
<evidence type="ECO:0000259" key="11">
    <source>
        <dbReference type="Pfam" id="PF04413"/>
    </source>
</evidence>
<keyword evidence="5 10" id="KW-0808">Transferase</keyword>
<feature type="site" description="Transition state stabilizer" evidence="9">
    <location>
        <position position="143"/>
    </location>
</feature>
<evidence type="ECO:0000256" key="8">
    <source>
        <dbReference type="PIRSR" id="PIRSR639901-1"/>
    </source>
</evidence>
<dbReference type="Proteomes" id="UP000078228">
    <property type="component" value="Unassembled WGS sequence"/>
</dbReference>
<name>A0A198UJ02_MORCA</name>
<comment type="function">
    <text evidence="10">Involved in lipopolysaccharide (LPS) biosynthesis. Catalyzes the transfer of 3-deoxy-D-manno-octulosonate (Kdo) residue(s) from CMP-Kdo to lipid IV(A), the tetraacyldisaccharide-1,4'-bisphosphate precursor of lipid A.</text>
</comment>
<evidence type="ECO:0000256" key="1">
    <source>
        <dbReference type="ARBA" id="ARBA00004713"/>
    </source>
</evidence>
<dbReference type="UniPathway" id="UPA00958"/>
<evidence type="ECO:0000256" key="7">
    <source>
        <dbReference type="ARBA" id="ARBA00049183"/>
    </source>
</evidence>
<dbReference type="GO" id="GO:0009245">
    <property type="term" value="P:lipid A biosynthetic process"/>
    <property type="evidence" value="ECO:0007669"/>
    <property type="project" value="TreeGrafter"/>
</dbReference>
<feature type="domain" description="3-deoxy-D-manno-octulosonic-acid transferase N-terminal" evidence="11">
    <location>
        <begin position="42"/>
        <end position="219"/>
    </location>
</feature>
<evidence type="ECO:0000256" key="6">
    <source>
        <dbReference type="ARBA" id="ARBA00031445"/>
    </source>
</evidence>
<evidence type="ECO:0000313" key="12">
    <source>
        <dbReference type="EMBL" id="OAU95217.1"/>
    </source>
</evidence>
<evidence type="ECO:0000256" key="10">
    <source>
        <dbReference type="RuleBase" id="RU365103"/>
    </source>
</evidence>
<dbReference type="EMBL" id="LXHC01000024">
    <property type="protein sequence ID" value="OAU95217.1"/>
    <property type="molecule type" value="Genomic_DNA"/>
</dbReference>
<dbReference type="FunFam" id="3.40.50.2000:FF:000032">
    <property type="entry name" value="3-deoxy-D-manno-octulosonic acid transferase"/>
    <property type="match status" value="1"/>
</dbReference>
<comment type="pathway">
    <text evidence="1 10">Bacterial outer membrane biogenesis; LPS core biosynthesis.</text>
</comment>
<dbReference type="GO" id="GO:0043842">
    <property type="term" value="F:Kdo transferase activity"/>
    <property type="evidence" value="ECO:0007669"/>
    <property type="project" value="UniProtKB-EC"/>
</dbReference>
<evidence type="ECO:0000256" key="9">
    <source>
        <dbReference type="PIRSR" id="PIRSR639901-2"/>
    </source>
</evidence>
<sequence length="437" mass="48563">MSNAPAVRPPLYYRLTTAILAPIYRQMVIKKSKHKPTLERELNERFAKQYQPLPSGALSVIWCHAVSLGELNTAYPLLSRLLDQGYGLWVTSTTQTGFERAARLFDGQIRSGRVAHSFVPVDRPQVIDAFLDHVKPIAVMFIETELWANTLYACRKRGIKTMMVNARLTQKSYQGYAKIAKVSQTMMANLDGIIAQDAESVQRFKQLGKTDIVQSDSLKWASVSALSEAQLTAAQALKAQIREAHKKQVWVMASTHDGEESIALSAHKKFLQKSPDALLILVPRHPERFEAVHQMCLQGGFVTARRSVDESITPKTQIYLADTMGELLAWYQVAQIAVVGGSFVPIGGHNPIEPASLATPVIMGAHDDNCKDLVKALKKVGALAQLPDEPNVADQLFEGLMQGYLYHWTAEQGALLVKQKQRVLEDQLNFVLSIIHA</sequence>
<dbReference type="Gene3D" id="3.40.50.11720">
    <property type="entry name" value="3-Deoxy-D-manno-octulosonic-acid transferase, N-terminal domain"/>
    <property type="match status" value="1"/>
</dbReference>
<reference evidence="12 13" key="1">
    <citation type="journal article" date="2016" name="Genome Biol. Evol.">
        <title>Comparative Genomic Analyses of the Moraxella catarrhalis Serosensitive and Seroresistant Lineages Demonstrate Their Independent Evolution.</title>
        <authorList>
            <person name="Earl J.P."/>
            <person name="de Vries S.P."/>
            <person name="Ahmed A."/>
            <person name="Powell E."/>
            <person name="Schultz M.P."/>
            <person name="Hermans P.W."/>
            <person name="Hill D.J."/>
            <person name="Zhou Z."/>
            <person name="Constantinidou C.I."/>
            <person name="Hu F.Z."/>
            <person name="Bootsma H.J."/>
            <person name="Ehrlich G.D."/>
        </authorList>
    </citation>
    <scope>NUCLEOTIDE SEQUENCE [LARGE SCALE GENOMIC DNA]</scope>
    <source>
        <strain evidence="12 13">Z7542</strain>
    </source>
</reference>
<keyword evidence="10" id="KW-0472">Membrane</keyword>
<evidence type="ECO:0000256" key="3">
    <source>
        <dbReference type="ARBA" id="ARBA00012621"/>
    </source>
</evidence>
<dbReference type="GO" id="GO:0009244">
    <property type="term" value="P:lipopolysaccharide core region biosynthetic process"/>
    <property type="evidence" value="ECO:0007669"/>
    <property type="project" value="UniProtKB-UniRule"/>
</dbReference>
<dbReference type="PATRIC" id="fig|480.237.peg.1554"/>
<comment type="caution">
    <text evidence="12">The sequence shown here is derived from an EMBL/GenBank/DDBJ whole genome shotgun (WGS) entry which is preliminary data.</text>
</comment>
<feature type="site" description="Transition state stabilizer" evidence="9">
    <location>
        <position position="219"/>
    </location>
</feature>
<keyword evidence="10" id="KW-0448">Lipopolysaccharide biosynthesis</keyword>
<feature type="active site" description="Proton acceptor" evidence="8">
    <location>
        <position position="70"/>
    </location>
</feature>
<evidence type="ECO:0000256" key="2">
    <source>
        <dbReference type="ARBA" id="ARBA00006380"/>
    </source>
</evidence>
<proteinExistence type="inferred from homology"/>
<comment type="catalytic activity">
    <reaction evidence="7 10">
        <text>lipid IVA (E. coli) + CMP-3-deoxy-beta-D-manno-octulosonate = alpha-Kdo-(2-&gt;6)-lipid IVA (E. coli) + CMP + H(+)</text>
        <dbReference type="Rhea" id="RHEA:28066"/>
        <dbReference type="ChEBI" id="CHEBI:15378"/>
        <dbReference type="ChEBI" id="CHEBI:58603"/>
        <dbReference type="ChEBI" id="CHEBI:60364"/>
        <dbReference type="ChEBI" id="CHEBI:60377"/>
        <dbReference type="ChEBI" id="CHEBI:85987"/>
        <dbReference type="EC" id="2.4.99.12"/>
    </reaction>
</comment>
<dbReference type="RefSeq" id="WP_064610925.1">
    <property type="nucleotide sequence ID" value="NZ_LXHB01000075.1"/>
</dbReference>
<gene>
    <name evidence="12" type="ORF">AO384_1408</name>
</gene>
<dbReference type="AlphaFoldDB" id="A0A198UJ02"/>
<dbReference type="PANTHER" id="PTHR42755">
    <property type="entry name" value="3-DEOXY-MANNO-OCTULOSONATE CYTIDYLYLTRANSFERASE"/>
    <property type="match status" value="1"/>
</dbReference>
<dbReference type="InterPro" id="IPR038107">
    <property type="entry name" value="Glycos_transf_N_sf"/>
</dbReference>
<keyword evidence="10" id="KW-1003">Cell membrane</keyword>
<evidence type="ECO:0000256" key="5">
    <source>
        <dbReference type="ARBA" id="ARBA00022679"/>
    </source>
</evidence>
<comment type="similarity">
    <text evidence="2">Belongs to the glycosyltransferase group 1 family. Glycosyltransferase 30 subfamily.</text>
</comment>
<dbReference type="OrthoDB" id="9789797at2"/>
<evidence type="ECO:0000256" key="4">
    <source>
        <dbReference type="ARBA" id="ARBA00019077"/>
    </source>
</evidence>
<organism evidence="12 13">
    <name type="scientific">Moraxella catarrhalis</name>
    <name type="common">Branhamella catarrhalis</name>
    <dbReference type="NCBI Taxonomy" id="480"/>
    <lineage>
        <taxon>Bacteria</taxon>
        <taxon>Pseudomonadati</taxon>
        <taxon>Pseudomonadota</taxon>
        <taxon>Gammaproteobacteria</taxon>
        <taxon>Moraxellales</taxon>
        <taxon>Moraxellaceae</taxon>
        <taxon>Moraxella</taxon>
    </lineage>
</organism>
<protein>
    <recommendedName>
        <fullName evidence="4 10">3-deoxy-D-manno-octulosonic acid transferase</fullName>
        <shortName evidence="10">Kdo transferase</shortName>
        <ecNumber evidence="3 10">2.4.99.12</ecNumber>
    </recommendedName>
    <alternativeName>
        <fullName evidence="6 10">Lipid IV(A) 3-deoxy-D-manno-octulosonic acid transferase</fullName>
    </alternativeName>
</protein>
<comment type="subcellular location">
    <subcellularLocation>
        <location evidence="10">Cell membrane</location>
    </subcellularLocation>
</comment>
<keyword evidence="13" id="KW-1185">Reference proteome</keyword>
<dbReference type="PANTHER" id="PTHR42755:SF1">
    <property type="entry name" value="3-DEOXY-D-MANNO-OCTULOSONIC ACID TRANSFERASE, MITOCHONDRIAL-RELATED"/>
    <property type="match status" value="1"/>
</dbReference>
<accession>A0A198UJ02</accession>
<dbReference type="InterPro" id="IPR007507">
    <property type="entry name" value="Glycos_transf_N"/>
</dbReference>
<dbReference type="Gene3D" id="3.40.50.2000">
    <property type="entry name" value="Glycogen Phosphorylase B"/>
    <property type="match status" value="1"/>
</dbReference>